<name>A0A2P2QCU8_RHIMU</name>
<sequence length="48" mass="5492">MLSFTHTYTVRLHEGAHFLNSKKEPMCASWLLDKVSQTCTKHPFSGLI</sequence>
<organism evidence="1">
    <name type="scientific">Rhizophora mucronata</name>
    <name type="common">Asiatic mangrove</name>
    <dbReference type="NCBI Taxonomy" id="61149"/>
    <lineage>
        <taxon>Eukaryota</taxon>
        <taxon>Viridiplantae</taxon>
        <taxon>Streptophyta</taxon>
        <taxon>Embryophyta</taxon>
        <taxon>Tracheophyta</taxon>
        <taxon>Spermatophyta</taxon>
        <taxon>Magnoliopsida</taxon>
        <taxon>eudicotyledons</taxon>
        <taxon>Gunneridae</taxon>
        <taxon>Pentapetalae</taxon>
        <taxon>rosids</taxon>
        <taxon>fabids</taxon>
        <taxon>Malpighiales</taxon>
        <taxon>Rhizophoraceae</taxon>
        <taxon>Rhizophora</taxon>
    </lineage>
</organism>
<dbReference type="AlphaFoldDB" id="A0A2P2QCU8"/>
<reference evidence="1" key="1">
    <citation type="submission" date="2018-02" db="EMBL/GenBank/DDBJ databases">
        <title>Rhizophora mucronata_Transcriptome.</title>
        <authorList>
            <person name="Meera S.P."/>
            <person name="Sreeshan A."/>
            <person name="Augustine A."/>
        </authorList>
    </citation>
    <scope>NUCLEOTIDE SEQUENCE</scope>
    <source>
        <tissue evidence="1">Leaf</tissue>
    </source>
</reference>
<proteinExistence type="predicted"/>
<dbReference type="EMBL" id="GGEC01084279">
    <property type="protein sequence ID" value="MBX64763.1"/>
    <property type="molecule type" value="Transcribed_RNA"/>
</dbReference>
<evidence type="ECO:0000313" key="1">
    <source>
        <dbReference type="EMBL" id="MBX64763.1"/>
    </source>
</evidence>
<protein>
    <submittedName>
        <fullName evidence="1">Uncharacterized protein</fullName>
    </submittedName>
</protein>
<accession>A0A2P2QCU8</accession>